<dbReference type="GeneTree" id="ENSGT00910000147430"/>
<reference evidence="2" key="3">
    <citation type="submission" date="2025-09" db="UniProtKB">
        <authorList>
            <consortium name="Ensembl"/>
        </authorList>
    </citation>
    <scope>IDENTIFICATION</scope>
</reference>
<keyword evidence="1" id="KW-0812">Transmembrane</keyword>
<keyword evidence="3" id="KW-1185">Reference proteome</keyword>
<feature type="transmembrane region" description="Helical" evidence="1">
    <location>
        <begin position="15"/>
        <end position="33"/>
    </location>
</feature>
<evidence type="ECO:0000256" key="1">
    <source>
        <dbReference type="SAM" id="Phobius"/>
    </source>
</evidence>
<dbReference type="AlphaFoldDB" id="A0A2I3GIU2"/>
<evidence type="ECO:0000313" key="3">
    <source>
        <dbReference type="Proteomes" id="UP000001073"/>
    </source>
</evidence>
<reference evidence="2 3" key="1">
    <citation type="submission" date="2012-10" db="EMBL/GenBank/DDBJ databases">
        <authorList>
            <consortium name="Gibbon Genome Sequencing Consortium"/>
        </authorList>
    </citation>
    <scope>NUCLEOTIDE SEQUENCE [LARGE SCALE GENOMIC DNA]</scope>
</reference>
<name>A0A2I3GIU2_NOMLE</name>
<dbReference type="InParanoid" id="A0A2I3GIU2"/>
<proteinExistence type="predicted"/>
<accession>A0A2I3GIU2</accession>
<keyword evidence="1" id="KW-0472">Membrane</keyword>
<organism evidence="2 3">
    <name type="scientific">Nomascus leucogenys</name>
    <name type="common">Northern white-cheeked gibbon</name>
    <name type="synonym">Hylobates leucogenys</name>
    <dbReference type="NCBI Taxonomy" id="61853"/>
    <lineage>
        <taxon>Eukaryota</taxon>
        <taxon>Metazoa</taxon>
        <taxon>Chordata</taxon>
        <taxon>Craniata</taxon>
        <taxon>Vertebrata</taxon>
        <taxon>Euteleostomi</taxon>
        <taxon>Mammalia</taxon>
        <taxon>Eutheria</taxon>
        <taxon>Euarchontoglires</taxon>
        <taxon>Primates</taxon>
        <taxon>Haplorrhini</taxon>
        <taxon>Catarrhini</taxon>
        <taxon>Hylobatidae</taxon>
        <taxon>Nomascus</taxon>
    </lineage>
</organism>
<evidence type="ECO:0000313" key="2">
    <source>
        <dbReference type="Ensembl" id="ENSNLEP00000031209.1"/>
    </source>
</evidence>
<keyword evidence="1" id="KW-1133">Transmembrane helix</keyword>
<reference evidence="2" key="2">
    <citation type="submission" date="2025-08" db="UniProtKB">
        <authorList>
            <consortium name="Ensembl"/>
        </authorList>
    </citation>
    <scope>IDENTIFICATION</scope>
</reference>
<dbReference type="OMA" id="HIVCTYR"/>
<sequence>VIKSISFKSSDSIGYYKKLVFALIFNGIIMLCLHKMISITLNIHTYRTLRSGKYLRFIHILYSLISSCKHILKVAFSDMNKQG</sequence>
<dbReference type="Ensembl" id="ENSNLET00000036705.1">
    <property type="protein sequence ID" value="ENSNLEP00000031209.1"/>
    <property type="gene ID" value="ENSNLEG00000032561.1"/>
</dbReference>
<dbReference type="EMBL" id="ADFV01037474">
    <property type="status" value="NOT_ANNOTATED_CDS"/>
    <property type="molecule type" value="Genomic_DNA"/>
</dbReference>
<protein>
    <submittedName>
        <fullName evidence="2">Uncharacterized protein</fullName>
    </submittedName>
</protein>
<dbReference type="Proteomes" id="UP000001073">
    <property type="component" value="Chromosome 5"/>
</dbReference>